<comment type="caution">
    <text evidence="1">The sequence shown here is derived from an EMBL/GenBank/DDBJ whole genome shotgun (WGS) entry which is preliminary data.</text>
</comment>
<dbReference type="PROSITE" id="PS50943">
    <property type="entry name" value="HTH_CROC1"/>
    <property type="match status" value="1"/>
</dbReference>
<dbReference type="EMBL" id="LKLW01000166">
    <property type="protein sequence ID" value="KSU23932.1"/>
    <property type="molecule type" value="Genomic_DNA"/>
</dbReference>
<protein>
    <submittedName>
        <fullName evidence="1">Putative transcriptional regulator</fullName>
    </submittedName>
</protein>
<evidence type="ECO:0000313" key="1">
    <source>
        <dbReference type="EMBL" id="KSU23932.1"/>
    </source>
</evidence>
<reference evidence="2" key="1">
    <citation type="submission" date="2015-10" db="EMBL/GenBank/DDBJ databases">
        <title>Draft Genome Sequences of 11 Lactococcus lactis subspecies cremoris strains.</title>
        <authorList>
            <person name="Wels M."/>
            <person name="Backus L."/>
            <person name="Boekhorst J."/>
            <person name="Dijkstra A."/>
            <person name="Beerthuizen M."/>
            <person name="Kelly W."/>
            <person name="Siezen R."/>
            <person name="Bachmann H."/>
            <person name="Van Hijum S."/>
        </authorList>
    </citation>
    <scope>NUCLEOTIDE SEQUENCE [LARGE SCALE GENOMIC DNA]</scope>
    <source>
        <strain evidence="2">N42</strain>
    </source>
</reference>
<organism evidence="1 2">
    <name type="scientific">Lactococcus lactis subsp. lactis</name>
    <name type="common">Streptococcus lactis</name>
    <dbReference type="NCBI Taxonomy" id="1360"/>
    <lineage>
        <taxon>Bacteria</taxon>
        <taxon>Bacillati</taxon>
        <taxon>Bacillota</taxon>
        <taxon>Bacilli</taxon>
        <taxon>Lactobacillales</taxon>
        <taxon>Streptococcaceae</taxon>
        <taxon>Lactococcus</taxon>
    </lineage>
</organism>
<gene>
    <name evidence="1" type="ORF">N42_2749</name>
</gene>
<dbReference type="InterPro" id="IPR001387">
    <property type="entry name" value="Cro/C1-type_HTH"/>
</dbReference>
<dbReference type="PATRIC" id="fig|1360.116.peg.943"/>
<accession>A0A0V8EE21</accession>
<dbReference type="RefSeq" id="WP_003131849.1">
    <property type="nucleotide sequence ID" value="NZ_CAKMCT010000021.1"/>
</dbReference>
<dbReference type="SUPFAM" id="SSF47413">
    <property type="entry name" value="lambda repressor-like DNA-binding domains"/>
    <property type="match status" value="1"/>
</dbReference>
<dbReference type="SMART" id="SM00530">
    <property type="entry name" value="HTH_XRE"/>
    <property type="match status" value="1"/>
</dbReference>
<dbReference type="Proteomes" id="UP000052991">
    <property type="component" value="Unassembled WGS sequence"/>
</dbReference>
<evidence type="ECO:0000313" key="2">
    <source>
        <dbReference type="Proteomes" id="UP000052991"/>
    </source>
</evidence>
<dbReference type="Pfam" id="PF12844">
    <property type="entry name" value="HTH_19"/>
    <property type="match status" value="1"/>
</dbReference>
<name>A0A0V8EE21_LACLL</name>
<dbReference type="GO" id="GO:0003677">
    <property type="term" value="F:DNA binding"/>
    <property type="evidence" value="ECO:0007669"/>
    <property type="project" value="InterPro"/>
</dbReference>
<dbReference type="Gene3D" id="1.10.260.40">
    <property type="entry name" value="lambda repressor-like DNA-binding domains"/>
    <property type="match status" value="1"/>
</dbReference>
<dbReference type="InterPro" id="IPR010982">
    <property type="entry name" value="Lambda_DNA-bd_dom_sf"/>
</dbReference>
<dbReference type="AlphaFoldDB" id="A0A0V8EE21"/>
<dbReference type="CDD" id="cd00093">
    <property type="entry name" value="HTH_XRE"/>
    <property type="match status" value="1"/>
</dbReference>
<proteinExistence type="predicted"/>
<sequence>MFYEKLQKLAKEKGKSFAQIEKDLGMSKNSMYNYKKNNPTATRLNDIAEYFGVTTDYLLDDTENQEQTYEYSIIQRRAKEMTPEQQRELLSLMEKAFDKLDKGELHLDESDEL</sequence>